<keyword evidence="4 5" id="KW-0961">Cell wall biogenesis/degradation</keyword>
<dbReference type="GO" id="GO:0005524">
    <property type="term" value="F:ATP binding"/>
    <property type="evidence" value="ECO:0007669"/>
    <property type="project" value="UniProtKB-UniRule"/>
</dbReference>
<keyword evidence="8" id="KW-0067">ATP-binding</keyword>
<evidence type="ECO:0000256" key="3">
    <source>
        <dbReference type="ARBA" id="ARBA00022598"/>
    </source>
</evidence>
<dbReference type="GO" id="GO:0008360">
    <property type="term" value="P:regulation of cell shape"/>
    <property type="evidence" value="ECO:0007669"/>
    <property type="project" value="UniProtKB-KW"/>
</dbReference>
<comment type="pathway">
    <text evidence="5">Cell wall biogenesis; peptidoglycan biosynthesis.</text>
</comment>
<keyword evidence="5" id="KW-0573">Peptidoglycan synthesis</keyword>
<dbReference type="Gene3D" id="3.30.1490.20">
    <property type="entry name" value="ATP-grasp fold, A domain"/>
    <property type="match status" value="1"/>
</dbReference>
<feature type="binding site" evidence="7">
    <location>
        <position position="289"/>
    </location>
    <ligand>
        <name>Mg(2+)</name>
        <dbReference type="ChEBI" id="CHEBI:18420"/>
        <label>1</label>
    </ligand>
</feature>
<protein>
    <recommendedName>
        <fullName evidence="5">D-alanine--D-alanine ligase</fullName>
        <ecNumber evidence="5">6.3.2.4</ecNumber>
    </recommendedName>
    <alternativeName>
        <fullName evidence="5">D-Ala-D-Ala ligase</fullName>
    </alternativeName>
    <alternativeName>
        <fullName evidence="5">D-alanylalanine synthetase</fullName>
    </alternativeName>
</protein>
<dbReference type="GO" id="GO:0008716">
    <property type="term" value="F:D-alanine-D-alanine ligase activity"/>
    <property type="evidence" value="ECO:0007669"/>
    <property type="project" value="UniProtKB-UniRule"/>
</dbReference>
<comment type="cofactor">
    <cofactor evidence="1">
        <name>Mn(2+)</name>
        <dbReference type="ChEBI" id="CHEBI:29035"/>
    </cofactor>
</comment>
<dbReference type="InterPro" id="IPR011761">
    <property type="entry name" value="ATP-grasp"/>
</dbReference>
<dbReference type="Pfam" id="PF01820">
    <property type="entry name" value="Dala_Dala_lig_N"/>
    <property type="match status" value="1"/>
</dbReference>
<evidence type="ECO:0000256" key="4">
    <source>
        <dbReference type="ARBA" id="ARBA00023316"/>
    </source>
</evidence>
<comment type="similarity">
    <text evidence="2 5">Belongs to the D-alanine--D-alanine ligase family.</text>
</comment>
<evidence type="ECO:0000313" key="10">
    <source>
        <dbReference type="EMBL" id="AZK44464.1"/>
    </source>
</evidence>
<dbReference type="PANTHER" id="PTHR23132:SF25">
    <property type="entry name" value="D-ALANINE--D-ALANINE LIGASE A"/>
    <property type="match status" value="1"/>
</dbReference>
<dbReference type="GO" id="GO:0009252">
    <property type="term" value="P:peptidoglycan biosynthetic process"/>
    <property type="evidence" value="ECO:0007669"/>
    <property type="project" value="UniProtKB-UniRule"/>
</dbReference>
<feature type="active site" evidence="6">
    <location>
        <position position="16"/>
    </location>
</feature>
<evidence type="ECO:0000313" key="11">
    <source>
        <dbReference type="Proteomes" id="UP000278804"/>
    </source>
</evidence>
<dbReference type="InterPro" id="IPR011127">
    <property type="entry name" value="Dala_Dala_lig_N"/>
</dbReference>
<comment type="cofactor">
    <cofactor evidence="7">
        <name>Mg(2+)</name>
        <dbReference type="ChEBI" id="CHEBI:18420"/>
    </cofactor>
    <cofactor evidence="7">
        <name>Mn(2+)</name>
        <dbReference type="ChEBI" id="CHEBI:29035"/>
    </cofactor>
    <text evidence="7">Binds 2 magnesium or manganese ions per subunit.</text>
</comment>
<evidence type="ECO:0000256" key="8">
    <source>
        <dbReference type="PROSITE-ProRule" id="PRU00409"/>
    </source>
</evidence>
<dbReference type="NCBIfam" id="TIGR01205">
    <property type="entry name" value="D_ala_D_alaTIGR"/>
    <property type="match status" value="1"/>
</dbReference>
<dbReference type="HAMAP" id="MF_00047">
    <property type="entry name" value="Dala_Dala_lig"/>
    <property type="match status" value="1"/>
</dbReference>
<organism evidence="10 11">
    <name type="scientific">Erysipelothrix piscisicarius</name>
    <dbReference type="NCBI Taxonomy" id="2485784"/>
    <lineage>
        <taxon>Bacteria</taxon>
        <taxon>Bacillati</taxon>
        <taxon>Bacillota</taxon>
        <taxon>Erysipelotrichia</taxon>
        <taxon>Erysipelotrichales</taxon>
        <taxon>Erysipelotrichaceae</taxon>
        <taxon>Erysipelothrix</taxon>
    </lineage>
</organism>
<evidence type="ECO:0000256" key="6">
    <source>
        <dbReference type="PIRSR" id="PIRSR039102-1"/>
    </source>
</evidence>
<keyword evidence="5" id="KW-0963">Cytoplasm</keyword>
<comment type="subcellular location">
    <subcellularLocation>
        <location evidence="5">Cytoplasm</location>
    </subcellularLocation>
</comment>
<dbReference type="GO" id="GO:0046872">
    <property type="term" value="F:metal ion binding"/>
    <property type="evidence" value="ECO:0007669"/>
    <property type="project" value="UniProtKB-KW"/>
</dbReference>
<dbReference type="InterPro" id="IPR011095">
    <property type="entry name" value="Dala_Dala_lig_C"/>
</dbReference>
<feature type="active site" evidence="6">
    <location>
        <position position="313"/>
    </location>
</feature>
<dbReference type="Gene3D" id="3.30.470.20">
    <property type="entry name" value="ATP-grasp fold, B domain"/>
    <property type="match status" value="1"/>
</dbReference>
<dbReference type="Proteomes" id="UP000278804">
    <property type="component" value="Chromosome"/>
</dbReference>
<evidence type="ECO:0000259" key="9">
    <source>
        <dbReference type="PROSITE" id="PS50975"/>
    </source>
</evidence>
<keyword evidence="5" id="KW-0133">Cell shape</keyword>
<gene>
    <name evidence="5" type="primary">ddl</name>
    <name evidence="10" type="ORF">EEI45_06745</name>
</gene>
<dbReference type="UniPathway" id="UPA00219"/>
<keyword evidence="11" id="KW-1185">Reference proteome</keyword>
<dbReference type="EC" id="6.3.2.4" evidence="5"/>
<dbReference type="PANTHER" id="PTHR23132">
    <property type="entry name" value="D-ALANINE--D-ALANINE LIGASE"/>
    <property type="match status" value="1"/>
</dbReference>
<keyword evidence="3 5" id="KW-0436">Ligase</keyword>
<dbReference type="PIRSF" id="PIRSF039102">
    <property type="entry name" value="Ddl/VanB"/>
    <property type="match status" value="1"/>
</dbReference>
<reference evidence="10 11" key="1">
    <citation type="journal article" date="2020" name="Int. J. Syst. Evol. Microbiol.">
        <title>Description of Erysipelothrix piscisicarius sp. nov., an emergent fish pathogen, and assessment of virulence using a tiger barb (Puntigrus tetrazona) infection model.</title>
        <authorList>
            <person name="Pomaranski E.K."/>
            <person name="Griffin M.J."/>
            <person name="Camus A.C."/>
            <person name="Armwood A.R."/>
            <person name="Shelley J."/>
            <person name="Waldbieser G.C."/>
            <person name="LaFrentz B.R."/>
            <person name="Garcia J.C."/>
            <person name="Yanong R."/>
            <person name="Soto E."/>
        </authorList>
    </citation>
    <scope>NUCLEOTIDE SEQUENCE [LARGE SCALE GENOMIC DNA]</scope>
    <source>
        <strain evidence="10 11">15TAL0474</strain>
    </source>
</reference>
<evidence type="ECO:0000256" key="2">
    <source>
        <dbReference type="ARBA" id="ARBA00010871"/>
    </source>
</evidence>
<keyword evidence="7" id="KW-0479">Metal-binding</keyword>
<feature type="binding site" evidence="7">
    <location>
        <position position="302"/>
    </location>
    <ligand>
        <name>Mg(2+)</name>
        <dbReference type="ChEBI" id="CHEBI:18420"/>
        <label>2</label>
    </ligand>
</feature>
<dbReference type="InterPro" id="IPR013815">
    <property type="entry name" value="ATP_grasp_subdomain_1"/>
</dbReference>
<dbReference type="EMBL" id="CP034234">
    <property type="protein sequence ID" value="AZK44464.1"/>
    <property type="molecule type" value="Genomic_DNA"/>
</dbReference>
<dbReference type="RefSeq" id="WP_125164632.1">
    <property type="nucleotide sequence ID" value="NZ_CP034234.1"/>
</dbReference>
<name>A0A3S8RND4_9FIRM</name>
<dbReference type="SUPFAM" id="SSF56059">
    <property type="entry name" value="Glutathione synthetase ATP-binding domain-like"/>
    <property type="match status" value="1"/>
</dbReference>
<proteinExistence type="inferred from homology"/>
<dbReference type="Gene3D" id="3.40.50.20">
    <property type="match status" value="1"/>
</dbReference>
<feature type="binding site" evidence="7">
    <location>
        <position position="304"/>
    </location>
    <ligand>
        <name>Mg(2+)</name>
        <dbReference type="ChEBI" id="CHEBI:18420"/>
        <label>2</label>
    </ligand>
</feature>
<dbReference type="SUPFAM" id="SSF52440">
    <property type="entry name" value="PreATP-grasp domain"/>
    <property type="match status" value="1"/>
</dbReference>
<dbReference type="AlphaFoldDB" id="A0A3S8RND4"/>
<dbReference type="GO" id="GO:0005829">
    <property type="term" value="C:cytosol"/>
    <property type="evidence" value="ECO:0007669"/>
    <property type="project" value="TreeGrafter"/>
</dbReference>
<keyword evidence="7" id="KW-0464">Manganese</keyword>
<feature type="domain" description="ATP-grasp" evidence="9">
    <location>
        <begin position="138"/>
        <end position="335"/>
    </location>
</feature>
<sequence>MDKLQVALVFGSINSEHDISVASAASVFEHFPKDKFDCVPLYIDKDGKWYTGDYTLAMMQSNKLEGHRELYLQFNYDRPGFIYADDQSLLPVDVAFLMLHGRMGEGGQVQGLLKCANIPFTGCDVLSSALCMDKGFTHIICEAAGINMADYQLITHINDIDIEKVTYPCIVKPSREGSSFGVTYVRNYDELLKACLFAFEFDTRVLIEAYIKGTEVGLGILKTDQKMIISEVDQVNVSGEVFDFQEKYHPHATETLPISTFPESVRKEVQRLGELAFNVLDCAQFSRIDFFVTEDHRIFLNEINTIPGFTSSSRYPGMLDRAGVSYPELITKMIEDLL</sequence>
<comment type="function">
    <text evidence="5">Cell wall formation.</text>
</comment>
<dbReference type="InterPro" id="IPR016185">
    <property type="entry name" value="PreATP-grasp_dom_sf"/>
</dbReference>
<feature type="active site" evidence="6">
    <location>
        <position position="178"/>
    </location>
</feature>
<dbReference type="InterPro" id="IPR005905">
    <property type="entry name" value="D_ala_D_ala"/>
</dbReference>
<dbReference type="GO" id="GO:0071555">
    <property type="term" value="P:cell wall organization"/>
    <property type="evidence" value="ECO:0007669"/>
    <property type="project" value="UniProtKB-KW"/>
</dbReference>
<evidence type="ECO:0000256" key="7">
    <source>
        <dbReference type="PIRSR" id="PIRSR039102-3"/>
    </source>
</evidence>
<comment type="catalytic activity">
    <reaction evidence="5">
        <text>2 D-alanine + ATP = D-alanyl-D-alanine + ADP + phosphate + H(+)</text>
        <dbReference type="Rhea" id="RHEA:11224"/>
        <dbReference type="ChEBI" id="CHEBI:15378"/>
        <dbReference type="ChEBI" id="CHEBI:30616"/>
        <dbReference type="ChEBI" id="CHEBI:43474"/>
        <dbReference type="ChEBI" id="CHEBI:57416"/>
        <dbReference type="ChEBI" id="CHEBI:57822"/>
        <dbReference type="ChEBI" id="CHEBI:456216"/>
        <dbReference type="EC" id="6.3.2.4"/>
    </reaction>
</comment>
<evidence type="ECO:0000256" key="1">
    <source>
        <dbReference type="ARBA" id="ARBA00001936"/>
    </source>
</evidence>
<dbReference type="PROSITE" id="PS50975">
    <property type="entry name" value="ATP_GRASP"/>
    <property type="match status" value="1"/>
</dbReference>
<dbReference type="Pfam" id="PF07478">
    <property type="entry name" value="Dala_Dala_lig_C"/>
    <property type="match status" value="1"/>
</dbReference>
<dbReference type="KEGG" id="eri:EEI45_06745"/>
<dbReference type="NCBIfam" id="NF002528">
    <property type="entry name" value="PRK01966.1-4"/>
    <property type="match status" value="1"/>
</dbReference>
<keyword evidence="7" id="KW-0460">Magnesium</keyword>
<accession>A0A3S8RND4</accession>
<feature type="binding site" evidence="7">
    <location>
        <position position="302"/>
    </location>
    <ligand>
        <name>Mg(2+)</name>
        <dbReference type="ChEBI" id="CHEBI:18420"/>
        <label>1</label>
    </ligand>
</feature>
<evidence type="ECO:0000256" key="5">
    <source>
        <dbReference type="HAMAP-Rule" id="MF_00047"/>
    </source>
</evidence>
<keyword evidence="8" id="KW-0547">Nucleotide-binding</keyword>